<feature type="compositionally biased region" description="Acidic residues" evidence="14">
    <location>
        <begin position="222"/>
        <end position="234"/>
    </location>
</feature>
<dbReference type="InterPro" id="IPR010760">
    <property type="entry name" value="DNA-repair_Swi5"/>
</dbReference>
<feature type="region of interest" description="Disordered" evidence="14">
    <location>
        <begin position="204"/>
        <end position="239"/>
    </location>
</feature>
<protein>
    <recommendedName>
        <fullName evidence="4">protein-histidine N-methyltransferase</fullName>
        <ecNumber evidence="4">2.1.1.85</ecNumber>
    </recommendedName>
</protein>
<evidence type="ECO:0000256" key="13">
    <source>
        <dbReference type="SAM" id="Coils"/>
    </source>
</evidence>
<dbReference type="GO" id="GO:0005737">
    <property type="term" value="C:cytoplasm"/>
    <property type="evidence" value="ECO:0007669"/>
    <property type="project" value="UniProtKB-SubCell"/>
</dbReference>
<keyword evidence="11" id="KW-0539">Nucleus</keyword>
<gene>
    <name evidence="15" type="ORF">BZG36_01678</name>
</gene>
<dbReference type="PANTHER" id="PTHR14614:SF39">
    <property type="entry name" value="HISTIDINE PROTEIN METHYLTRANSFERASE 1 HOMOLOG"/>
    <property type="match status" value="1"/>
</dbReference>
<evidence type="ECO:0000256" key="12">
    <source>
        <dbReference type="ARBA" id="ARBA00038126"/>
    </source>
</evidence>
<keyword evidence="13" id="KW-0175">Coiled coil</keyword>
<keyword evidence="16" id="KW-1185">Reference proteome</keyword>
<keyword evidence="6" id="KW-0489">Methyltransferase</keyword>
<proteinExistence type="inferred from homology"/>
<evidence type="ECO:0000256" key="8">
    <source>
        <dbReference type="ARBA" id="ARBA00022691"/>
    </source>
</evidence>
<dbReference type="Gene3D" id="3.40.50.150">
    <property type="entry name" value="Vaccinia Virus protein VP39"/>
    <property type="match status" value="1"/>
</dbReference>
<comment type="subcellular location">
    <subcellularLocation>
        <location evidence="2">Cytoplasm</location>
    </subcellularLocation>
    <subcellularLocation>
        <location evidence="1">Nucleus</location>
    </subcellularLocation>
</comment>
<dbReference type="EC" id="2.1.1.85" evidence="4"/>
<sequence length="424" mass="46897">MFKFNFTNEDLGLEDDANASTQAMADLSVSDTAEEKVDDSKSEQLQSCEEILPTCLIKGFPETLQAEPVQAKIPVDLFRRTLADVKYQLAQEDTLEDESQSKLLDLVDTSDLVKGVYEGGFKTWECSVDLVEYLAANQLTEQWRDKQVLELGCGSALPGLYALKSNDTVHVDFQDYNRQVITHITIPNSLLNLAFEPSVGGEGEPFCISPDNDDASSSSLQENEDEEDEQEYPEADIPSDKLPAALDALQTRSRFFAGDWHAFPSTCGKTYDVILSSETIYSPSSIPVLINTIKDTLAKPDGVAYIAAKTIYFGVGGGTLTFREQLLKARDKQGDRFKLDARLEQECKAAEAELDRLTTELSELQKELGLASEADADAAVDNHIQQLHDYNDIKDVAQVLLSKLAAFEGASLKEIYNDFDIPDE</sequence>
<dbReference type="OrthoDB" id="1723750at2759"/>
<dbReference type="InterPro" id="IPR019410">
    <property type="entry name" value="Methyltransf_16"/>
</dbReference>
<dbReference type="InterPro" id="IPR029063">
    <property type="entry name" value="SAM-dependent_MTases_sf"/>
</dbReference>
<dbReference type="GO" id="GO:0006281">
    <property type="term" value="P:DNA repair"/>
    <property type="evidence" value="ECO:0007669"/>
    <property type="project" value="UniProtKB-KW"/>
</dbReference>
<dbReference type="GO" id="GO:0032259">
    <property type="term" value="P:methylation"/>
    <property type="evidence" value="ECO:0007669"/>
    <property type="project" value="UniProtKB-KW"/>
</dbReference>
<evidence type="ECO:0000256" key="3">
    <source>
        <dbReference type="ARBA" id="ARBA00008060"/>
    </source>
</evidence>
<comment type="similarity">
    <text evidence="3">Belongs to the SWI5/SAE3 family.</text>
</comment>
<dbReference type="Proteomes" id="UP000242875">
    <property type="component" value="Unassembled WGS sequence"/>
</dbReference>
<dbReference type="Gene3D" id="1.20.5.170">
    <property type="match status" value="1"/>
</dbReference>
<keyword evidence="9" id="KW-0227">DNA damage</keyword>
<keyword evidence="8" id="KW-0949">S-adenosyl-L-methionine</keyword>
<dbReference type="GO" id="GO:0005634">
    <property type="term" value="C:nucleus"/>
    <property type="evidence" value="ECO:0007669"/>
    <property type="project" value="UniProtKB-SubCell"/>
</dbReference>
<organism evidence="15 16">
    <name type="scientific">Bifiguratus adelaidae</name>
    <dbReference type="NCBI Taxonomy" id="1938954"/>
    <lineage>
        <taxon>Eukaryota</taxon>
        <taxon>Fungi</taxon>
        <taxon>Fungi incertae sedis</taxon>
        <taxon>Mucoromycota</taxon>
        <taxon>Mucoromycotina</taxon>
        <taxon>Endogonomycetes</taxon>
        <taxon>Endogonales</taxon>
        <taxon>Endogonales incertae sedis</taxon>
        <taxon>Bifiguratus</taxon>
    </lineage>
</organism>
<dbReference type="SUPFAM" id="SSF53335">
    <property type="entry name" value="S-adenosyl-L-methionine-dependent methyltransferases"/>
    <property type="match status" value="1"/>
</dbReference>
<evidence type="ECO:0000256" key="7">
    <source>
        <dbReference type="ARBA" id="ARBA00022679"/>
    </source>
</evidence>
<keyword evidence="7" id="KW-0808">Transferase</keyword>
<dbReference type="PANTHER" id="PTHR14614">
    <property type="entry name" value="HEPATOCELLULAR CARCINOMA-ASSOCIATED ANTIGEN"/>
    <property type="match status" value="1"/>
</dbReference>
<evidence type="ECO:0000256" key="1">
    <source>
        <dbReference type="ARBA" id="ARBA00004123"/>
    </source>
</evidence>
<name>A0A261Y4J6_9FUNG</name>
<evidence type="ECO:0000256" key="11">
    <source>
        <dbReference type="ARBA" id="ARBA00023242"/>
    </source>
</evidence>
<evidence type="ECO:0000256" key="10">
    <source>
        <dbReference type="ARBA" id="ARBA00023204"/>
    </source>
</evidence>
<evidence type="ECO:0000256" key="14">
    <source>
        <dbReference type="SAM" id="MobiDB-lite"/>
    </source>
</evidence>
<evidence type="ECO:0000256" key="9">
    <source>
        <dbReference type="ARBA" id="ARBA00022763"/>
    </source>
</evidence>
<evidence type="ECO:0000256" key="6">
    <source>
        <dbReference type="ARBA" id="ARBA00022603"/>
    </source>
</evidence>
<accession>A0A261Y4J6</accession>
<dbReference type="Pfam" id="PF07061">
    <property type="entry name" value="Swi5"/>
    <property type="match status" value="1"/>
</dbReference>
<dbReference type="GO" id="GO:0018064">
    <property type="term" value="F:protein-L-histidine N-tele-methyltransferase activity"/>
    <property type="evidence" value="ECO:0007669"/>
    <property type="project" value="UniProtKB-EC"/>
</dbReference>
<keyword evidence="5" id="KW-0963">Cytoplasm</keyword>
<evidence type="ECO:0000256" key="4">
    <source>
        <dbReference type="ARBA" id="ARBA00012533"/>
    </source>
</evidence>
<feature type="coiled-coil region" evidence="13">
    <location>
        <begin position="340"/>
        <end position="374"/>
    </location>
</feature>
<comment type="caution">
    <text evidence="15">The sequence shown here is derived from an EMBL/GenBank/DDBJ whole genome shotgun (WGS) entry which is preliminary data.</text>
</comment>
<dbReference type="AlphaFoldDB" id="A0A261Y4J6"/>
<dbReference type="EMBL" id="MVBO01000013">
    <property type="protein sequence ID" value="OZJ05546.1"/>
    <property type="molecule type" value="Genomic_DNA"/>
</dbReference>
<keyword evidence="10" id="KW-0234">DNA repair</keyword>
<reference evidence="15 16" key="1">
    <citation type="journal article" date="2017" name="Mycologia">
        <title>Bifiguratus adelaidae, gen. et sp. nov., a new member of Mucoromycotina in endophytic and soil-dwelling habitats.</title>
        <authorList>
            <person name="Torres-Cruz T.J."/>
            <person name="Billingsley Tobias T.L."/>
            <person name="Almatruk M."/>
            <person name="Hesse C."/>
            <person name="Kuske C.R."/>
            <person name="Desiro A."/>
            <person name="Benucci G.M."/>
            <person name="Bonito G."/>
            <person name="Stajich J.E."/>
            <person name="Dunlap C."/>
            <person name="Arnold A.E."/>
            <person name="Porras-Alfaro A."/>
        </authorList>
    </citation>
    <scope>NUCLEOTIDE SEQUENCE [LARGE SCALE GENOMIC DNA]</scope>
    <source>
        <strain evidence="15 16">AZ0501</strain>
    </source>
</reference>
<evidence type="ECO:0000256" key="5">
    <source>
        <dbReference type="ARBA" id="ARBA00022490"/>
    </source>
</evidence>
<evidence type="ECO:0000313" key="16">
    <source>
        <dbReference type="Proteomes" id="UP000242875"/>
    </source>
</evidence>
<comment type="similarity">
    <text evidence="12">Belongs to the methyltransferase superfamily. METTL18 family.</text>
</comment>
<evidence type="ECO:0000313" key="15">
    <source>
        <dbReference type="EMBL" id="OZJ05546.1"/>
    </source>
</evidence>
<evidence type="ECO:0000256" key="2">
    <source>
        <dbReference type="ARBA" id="ARBA00004496"/>
    </source>
</evidence>